<dbReference type="WBParaSite" id="NBR_0000130801-mRNA-1">
    <property type="protein sequence ID" value="NBR_0000130801-mRNA-1"/>
    <property type="gene ID" value="NBR_0000130801"/>
</dbReference>
<dbReference type="AlphaFoldDB" id="A0A0N4XFK6"/>
<feature type="transmembrane region" description="Helical" evidence="1">
    <location>
        <begin position="64"/>
        <end position="88"/>
    </location>
</feature>
<dbReference type="GO" id="GO:0005737">
    <property type="term" value="C:cytoplasm"/>
    <property type="evidence" value="ECO:0007669"/>
    <property type="project" value="TreeGrafter"/>
</dbReference>
<dbReference type="Proteomes" id="UP000271162">
    <property type="component" value="Unassembled WGS sequence"/>
</dbReference>
<dbReference type="Gene3D" id="1.20.58.2190">
    <property type="match status" value="1"/>
</dbReference>
<gene>
    <name evidence="3" type="ORF">NBR_LOCUS1309</name>
</gene>
<dbReference type="InterPro" id="IPR042774">
    <property type="entry name" value="UBXN6_PUB"/>
</dbReference>
<keyword evidence="1" id="KW-0812">Transmembrane</keyword>
<evidence type="ECO:0000256" key="1">
    <source>
        <dbReference type="SAM" id="Phobius"/>
    </source>
</evidence>
<dbReference type="SUPFAM" id="SSF143503">
    <property type="entry name" value="PUG domain-like"/>
    <property type="match status" value="1"/>
</dbReference>
<evidence type="ECO:0000313" key="5">
    <source>
        <dbReference type="WBParaSite" id="NBR_0000130801-mRNA-1"/>
    </source>
</evidence>
<dbReference type="Pfam" id="PF09409">
    <property type="entry name" value="PUB"/>
    <property type="match status" value="1"/>
</dbReference>
<dbReference type="EMBL" id="UYSL01000981">
    <property type="protein sequence ID" value="VDL64680.1"/>
    <property type="molecule type" value="Genomic_DNA"/>
</dbReference>
<organism evidence="5">
    <name type="scientific">Nippostrongylus brasiliensis</name>
    <name type="common">Rat hookworm</name>
    <dbReference type="NCBI Taxonomy" id="27835"/>
    <lineage>
        <taxon>Eukaryota</taxon>
        <taxon>Metazoa</taxon>
        <taxon>Ecdysozoa</taxon>
        <taxon>Nematoda</taxon>
        <taxon>Chromadorea</taxon>
        <taxon>Rhabditida</taxon>
        <taxon>Rhabditina</taxon>
        <taxon>Rhabditomorpha</taxon>
        <taxon>Strongyloidea</taxon>
        <taxon>Heligmosomidae</taxon>
        <taxon>Nippostrongylus</taxon>
    </lineage>
</organism>
<evidence type="ECO:0000313" key="3">
    <source>
        <dbReference type="EMBL" id="VDL64680.1"/>
    </source>
</evidence>
<reference evidence="5" key="1">
    <citation type="submission" date="2017-02" db="UniProtKB">
        <authorList>
            <consortium name="WormBaseParasite"/>
        </authorList>
    </citation>
    <scope>IDENTIFICATION</scope>
</reference>
<dbReference type="InterPro" id="IPR036339">
    <property type="entry name" value="PUB-like_dom_sf"/>
</dbReference>
<accession>A0A0N4XFK6</accession>
<dbReference type="InterPro" id="IPR018997">
    <property type="entry name" value="PUB_domain"/>
</dbReference>
<evidence type="ECO:0000259" key="2">
    <source>
        <dbReference type="Pfam" id="PF09409"/>
    </source>
</evidence>
<dbReference type="OMA" id="LEYSLWA"/>
<keyword evidence="4" id="KW-1185">Reference proteome</keyword>
<dbReference type="STRING" id="27835.A0A0N4XFK6"/>
<keyword evidence="1" id="KW-0472">Membrane</keyword>
<proteinExistence type="predicted"/>
<feature type="domain" description="PUB" evidence="2">
    <location>
        <begin position="284"/>
        <end position="323"/>
    </location>
</feature>
<dbReference type="CDD" id="cd10460">
    <property type="entry name" value="PUB_UBXD1"/>
    <property type="match status" value="1"/>
</dbReference>
<evidence type="ECO:0000313" key="4">
    <source>
        <dbReference type="Proteomes" id="UP000271162"/>
    </source>
</evidence>
<protein>
    <submittedName>
        <fullName evidence="5">PUB domain-containing protein</fullName>
    </submittedName>
</protein>
<reference evidence="3 4" key="2">
    <citation type="submission" date="2018-11" db="EMBL/GenBank/DDBJ databases">
        <authorList>
            <consortium name="Pathogen Informatics"/>
        </authorList>
    </citation>
    <scope>NUCLEOTIDE SEQUENCE [LARGE SCALE GENOMIC DNA]</scope>
</reference>
<dbReference type="PANTHER" id="PTHR23153:SF38">
    <property type="entry name" value="UBX DOMAIN-CONTAINING PROTEIN 6"/>
    <property type="match status" value="1"/>
</dbReference>
<keyword evidence="1" id="KW-1133">Transmembrane helix</keyword>
<dbReference type="PANTHER" id="PTHR23153">
    <property type="entry name" value="UBX-RELATED"/>
    <property type="match status" value="1"/>
</dbReference>
<name>A0A0N4XFK6_NIPBR</name>
<sequence>MSDSQSPSASVQLSESDDLGVIQESVLHDSSSGVGSVQTGFLLRNLDLLVTSISQKYNVERLQVGLGLLLLFLFTFFCLCIAIAWKYYSPVISNYTVKEQEERKRLKMDAFKNFLSKKKVDKHFKRSGPGQRLDSGSAAAPSITAGAAQGGGIDRVAASDIAAQAALKRLYKAEPQISSSQKKIQMIAQRELEEERRRRVQEADLSALTVEEKRGPETKEFEHADVIKGVHFTCELLGEDEVMTKPDLMEALEDFLKTQLSCQNEDAVIPAVLLIYSLNKKPVREAAVETIGKYLQNIIENPEEPKYRRIRISNKVLCGNLKNFVIETFAEIVRSAFFRGLGTERVACVKGAREFLSAVGFEEKMEPAKEGAAPESFLVVSERTVNDVGRIVDALSMLREGQSVPIKVSRDTTIYRIGENERITMPRLPPDFYDLTAEELKKEQRIKTEE</sequence>